<keyword evidence="5" id="KW-0067">ATP-binding</keyword>
<dbReference type="PRINTS" id="PR01038">
    <property type="entry name" value="TRNASYNTHARG"/>
</dbReference>
<evidence type="ECO:0000256" key="11">
    <source>
        <dbReference type="SAM" id="MobiDB-lite"/>
    </source>
</evidence>
<feature type="domain" description="GST C-terminal" evidence="12">
    <location>
        <begin position="128"/>
        <end position="286"/>
    </location>
</feature>
<dbReference type="GO" id="GO:0005737">
    <property type="term" value="C:cytoplasm"/>
    <property type="evidence" value="ECO:0007669"/>
    <property type="project" value="InterPro"/>
</dbReference>
<organism evidence="14 15">
    <name type="scientific">Tribonema minus</name>
    <dbReference type="NCBI Taxonomy" id="303371"/>
    <lineage>
        <taxon>Eukaryota</taxon>
        <taxon>Sar</taxon>
        <taxon>Stramenopiles</taxon>
        <taxon>Ochrophyta</taxon>
        <taxon>PX clade</taxon>
        <taxon>Xanthophyceae</taxon>
        <taxon>Tribonematales</taxon>
        <taxon>Tribonemataceae</taxon>
        <taxon>Tribonema</taxon>
    </lineage>
</organism>
<proteinExistence type="inferred from homology"/>
<dbReference type="InterPro" id="IPR036695">
    <property type="entry name" value="Arg-tRNA-synth_N_sf"/>
</dbReference>
<evidence type="ECO:0000256" key="5">
    <source>
        <dbReference type="ARBA" id="ARBA00022840"/>
    </source>
</evidence>
<dbReference type="Pfam" id="PF00750">
    <property type="entry name" value="tRNA-synt_1d"/>
    <property type="match status" value="2"/>
</dbReference>
<keyword evidence="6" id="KW-0694">RNA-binding</keyword>
<feature type="compositionally biased region" description="Basic and acidic residues" evidence="11">
    <location>
        <begin position="59"/>
        <end position="76"/>
    </location>
</feature>
<evidence type="ECO:0000256" key="1">
    <source>
        <dbReference type="ARBA" id="ARBA00005594"/>
    </source>
</evidence>
<keyword evidence="3" id="KW-0436">Ligase</keyword>
<comment type="caution">
    <text evidence="14">The sequence shown here is derived from an EMBL/GenBank/DDBJ whole genome shotgun (WGS) entry which is preliminary data.</text>
</comment>
<protein>
    <recommendedName>
        <fullName evidence="2">arginine--tRNA ligase</fullName>
        <ecNumber evidence="2">6.1.1.19</ecNumber>
    </recommendedName>
    <alternativeName>
        <fullName evidence="9">Arginyl-tRNA synthetase</fullName>
    </alternativeName>
</protein>
<dbReference type="PANTHER" id="PTHR11956:SF5">
    <property type="entry name" value="ARGININE--TRNA LIGASE, CYTOPLASMIC"/>
    <property type="match status" value="1"/>
</dbReference>
<dbReference type="SUPFAM" id="SSF47060">
    <property type="entry name" value="S15/NS1 RNA-binding domain"/>
    <property type="match status" value="1"/>
</dbReference>
<dbReference type="GO" id="GO:0005524">
    <property type="term" value="F:ATP binding"/>
    <property type="evidence" value="ECO:0007669"/>
    <property type="project" value="UniProtKB-KW"/>
</dbReference>
<comment type="catalytic activity">
    <reaction evidence="10">
        <text>tRNA(Arg) + L-arginine + ATP = L-arginyl-tRNA(Arg) + AMP + diphosphate</text>
        <dbReference type="Rhea" id="RHEA:20301"/>
        <dbReference type="Rhea" id="RHEA-COMP:9658"/>
        <dbReference type="Rhea" id="RHEA-COMP:9673"/>
        <dbReference type="ChEBI" id="CHEBI:30616"/>
        <dbReference type="ChEBI" id="CHEBI:32682"/>
        <dbReference type="ChEBI" id="CHEBI:33019"/>
        <dbReference type="ChEBI" id="CHEBI:78442"/>
        <dbReference type="ChEBI" id="CHEBI:78513"/>
        <dbReference type="ChEBI" id="CHEBI:456215"/>
        <dbReference type="EC" id="6.1.1.19"/>
    </reaction>
</comment>
<dbReference type="Proteomes" id="UP000664859">
    <property type="component" value="Unassembled WGS sequence"/>
</dbReference>
<evidence type="ECO:0000259" key="12">
    <source>
        <dbReference type="PROSITE" id="PS50405"/>
    </source>
</evidence>
<dbReference type="Gene3D" id="3.30.1360.70">
    <property type="entry name" value="Arginyl tRNA synthetase N-terminal domain"/>
    <property type="match status" value="1"/>
</dbReference>
<name>A0A835ZA36_9STRA</name>
<dbReference type="PROSITE" id="PS00178">
    <property type="entry name" value="AA_TRNA_LIGASE_I"/>
    <property type="match status" value="1"/>
</dbReference>
<dbReference type="PROSITE" id="PS51185">
    <property type="entry name" value="WHEP_TRS_2"/>
    <property type="match status" value="1"/>
</dbReference>
<gene>
    <name evidence="14" type="ORF">JKP88DRAFT_353377</name>
</gene>
<evidence type="ECO:0000256" key="2">
    <source>
        <dbReference type="ARBA" id="ARBA00012837"/>
    </source>
</evidence>
<dbReference type="Pfam" id="PF05746">
    <property type="entry name" value="DALR_1"/>
    <property type="match status" value="1"/>
</dbReference>
<dbReference type="SUPFAM" id="SSF52374">
    <property type="entry name" value="Nucleotidylyl transferase"/>
    <property type="match status" value="1"/>
</dbReference>
<keyword evidence="15" id="KW-1185">Reference proteome</keyword>
<dbReference type="InterPro" id="IPR000738">
    <property type="entry name" value="WHEP-TRS_dom"/>
</dbReference>
<dbReference type="SMART" id="SM01016">
    <property type="entry name" value="Arg_tRNA_synt_N"/>
    <property type="match status" value="1"/>
</dbReference>
<evidence type="ECO:0000256" key="6">
    <source>
        <dbReference type="ARBA" id="ARBA00022884"/>
    </source>
</evidence>
<dbReference type="Pfam" id="PF00458">
    <property type="entry name" value="WHEP-TRS"/>
    <property type="match status" value="1"/>
</dbReference>
<feature type="region of interest" description="Disordered" evidence="11">
    <location>
        <begin position="50"/>
        <end position="96"/>
    </location>
</feature>
<dbReference type="Gene3D" id="3.40.50.620">
    <property type="entry name" value="HUPs"/>
    <property type="match status" value="1"/>
</dbReference>
<evidence type="ECO:0000256" key="10">
    <source>
        <dbReference type="ARBA" id="ARBA00049339"/>
    </source>
</evidence>
<dbReference type="SUPFAM" id="SSF47323">
    <property type="entry name" value="Anticodon-binding domain of a subclass of class I aminoacyl-tRNA synthetases"/>
    <property type="match status" value="2"/>
</dbReference>
<evidence type="ECO:0000256" key="9">
    <source>
        <dbReference type="ARBA" id="ARBA00033033"/>
    </source>
</evidence>
<dbReference type="InterPro" id="IPR014729">
    <property type="entry name" value="Rossmann-like_a/b/a_fold"/>
</dbReference>
<dbReference type="InterPro" id="IPR008909">
    <property type="entry name" value="DALR_anticod-bd"/>
</dbReference>
<dbReference type="InterPro" id="IPR001412">
    <property type="entry name" value="aa-tRNA-synth_I_CS"/>
</dbReference>
<dbReference type="NCBIfam" id="TIGR00456">
    <property type="entry name" value="argS"/>
    <property type="match status" value="1"/>
</dbReference>
<reference evidence="14" key="1">
    <citation type="submission" date="2021-02" db="EMBL/GenBank/DDBJ databases">
        <title>First Annotated Genome of the Yellow-green Alga Tribonema minus.</title>
        <authorList>
            <person name="Mahan K.M."/>
        </authorList>
    </citation>
    <scope>NUCLEOTIDE SEQUENCE</scope>
    <source>
        <strain evidence="14">UTEX B ZZ1240</strain>
    </source>
</reference>
<dbReference type="InterPro" id="IPR035684">
    <property type="entry name" value="ArgRS_core"/>
</dbReference>
<evidence type="ECO:0000313" key="15">
    <source>
        <dbReference type="Proteomes" id="UP000664859"/>
    </source>
</evidence>
<dbReference type="PANTHER" id="PTHR11956">
    <property type="entry name" value="ARGINYL-TRNA SYNTHETASE"/>
    <property type="match status" value="1"/>
</dbReference>
<keyword evidence="8 14" id="KW-0030">Aminoacyl-tRNA synthetase</keyword>
<dbReference type="InterPro" id="IPR036282">
    <property type="entry name" value="Glutathione-S-Trfase_C_sf"/>
</dbReference>
<dbReference type="GO" id="GO:0003723">
    <property type="term" value="F:RNA binding"/>
    <property type="evidence" value="ECO:0007669"/>
    <property type="project" value="UniProtKB-KW"/>
</dbReference>
<dbReference type="GO" id="GO:0017101">
    <property type="term" value="C:aminoacyl-tRNA synthetase multienzyme complex"/>
    <property type="evidence" value="ECO:0007669"/>
    <property type="project" value="UniProtKB-ARBA"/>
</dbReference>
<dbReference type="Gene3D" id="1.10.287.10">
    <property type="entry name" value="S15/NS1, RNA-binding"/>
    <property type="match status" value="1"/>
</dbReference>
<dbReference type="Gene3D" id="1.10.730.10">
    <property type="entry name" value="Isoleucyl-tRNA Synthetase, Domain 1"/>
    <property type="match status" value="2"/>
</dbReference>
<evidence type="ECO:0000256" key="8">
    <source>
        <dbReference type="ARBA" id="ARBA00023146"/>
    </source>
</evidence>
<dbReference type="InterPro" id="IPR010987">
    <property type="entry name" value="Glutathione-S-Trfase_C-like"/>
</dbReference>
<dbReference type="InterPro" id="IPR005148">
    <property type="entry name" value="Arg-tRNA-synth_N"/>
</dbReference>
<dbReference type="InterPro" id="IPR009068">
    <property type="entry name" value="uS15_NS1_RNA-bd_sf"/>
</dbReference>
<evidence type="ECO:0000256" key="7">
    <source>
        <dbReference type="ARBA" id="ARBA00022917"/>
    </source>
</evidence>
<evidence type="ECO:0000256" key="4">
    <source>
        <dbReference type="ARBA" id="ARBA00022741"/>
    </source>
</evidence>
<dbReference type="SUPFAM" id="SSF47616">
    <property type="entry name" value="GST C-terminal domain-like"/>
    <property type="match status" value="1"/>
</dbReference>
<sequence length="1002" mass="105947">MAEELKASIVAQGEKIRVLKGQGVDKTALAPEVASLTQLKKDFKALTGSDYDQAPSAVGKKEKQPPQPKPAREGPSKKQLKKASKAAKSQSPEPPAAPAAAAAAAAAPAAGAAAAAAANCDLCLYAEDALAAQQVLMAAALAGAAVAPALSHPAPHLTFAGSCVLVVKKSELVFGTSAACRYFMYTADAAGDAAAESATAWAQAQVQGGGGALLAALEARLGSQEGGFLAGSAASVADAIAAPAAQAALSADAAAAAAHPRAAAYAAAVAALPQLAGVAEQAAALVAACRGGGSSGGGGGAGSADVAGQGLLGSIRGLFTAAISKAFPELGHVEAALGKCAQYKHGDFQCNSPMSLYPLLKARGGGGVAKPHDVARAIIAALPPSPLVESTSVAGPGFINVRLRPTFISDAVRALARDGPAPPPLPANRKLKIAVDFSSPNIAKEMHVGHLRSTIIGDTICRILEFAGHAVLRVNHVGDWGTQFGMLINHMKTAYPDFLTHPPNLTDLTTFYKGAKQAFDESEEFKDVSRKTVVKLQSGDAECLQVWKLLCEISRGEFQKVYDRLGVRLEECGESFYNKMIPGTLDKMEAKGLLKMNEKGLLKVEGGATVCMLDGFTYPLIVRKSDGGYGYDSTDMTAVDYRLNTLGCDWVIYVTDAGQRSHFDMVFERSHFDMVFELLGVDDPVADRDRGAAKACGWLQDASAQRLEHVGFGVVQGEDGKRFKSRSGDTVRLVDLLDEAVKRMHATLVERVASGKSPLSPEKVDEAAAAIGYGAVKYFDLRQHPATNYVFSYDRMLDTRGNTAVYLQFAHARLCSILRKAADEQGARVPDLLASGVPITLAHDAERALAFELMQARGAVANACRPLTIEHNSRACVVLRLDDTGAQRSARSGVELTRLQPRKLQCVYFTDVVEAASAHPQPRDKHASLDFTDVVQDFLRDLLPNRLCEYLYQLSTRFTDFVTNCHVLHSAERDSRLLLCEATGAVMRKVMELLGLTPLYQI</sequence>
<evidence type="ECO:0000313" key="14">
    <source>
        <dbReference type="EMBL" id="KAG5188684.1"/>
    </source>
</evidence>
<dbReference type="FunFam" id="3.30.1360.70:FF:000002">
    <property type="entry name" value="arginine--tRNA ligase, cytoplasmic"/>
    <property type="match status" value="1"/>
</dbReference>
<feature type="domain" description="WHEP-TRS" evidence="13">
    <location>
        <begin position="1"/>
        <end position="57"/>
    </location>
</feature>
<dbReference type="SUPFAM" id="SSF55190">
    <property type="entry name" value="Arginyl-tRNA synthetase (ArgRS), N-terminal 'additional' domain"/>
    <property type="match status" value="1"/>
</dbReference>
<dbReference type="SMART" id="SM00991">
    <property type="entry name" value="WHEP-TRS"/>
    <property type="match status" value="1"/>
</dbReference>
<keyword evidence="4" id="KW-0547">Nucleotide-binding</keyword>
<dbReference type="GO" id="GO:0006420">
    <property type="term" value="P:arginyl-tRNA aminoacylation"/>
    <property type="evidence" value="ECO:0007669"/>
    <property type="project" value="InterPro"/>
</dbReference>
<accession>A0A835ZA36</accession>
<dbReference type="CDD" id="cd00671">
    <property type="entry name" value="ArgRS_core"/>
    <property type="match status" value="1"/>
</dbReference>
<dbReference type="InterPro" id="IPR001278">
    <property type="entry name" value="Arg-tRNA-ligase"/>
</dbReference>
<evidence type="ECO:0000259" key="13">
    <source>
        <dbReference type="PROSITE" id="PS51185"/>
    </source>
</evidence>
<dbReference type="OrthoDB" id="68056at2759"/>
<dbReference type="EC" id="6.1.1.19" evidence="2"/>
<dbReference type="EMBL" id="JAFCMP010000067">
    <property type="protein sequence ID" value="KAG5188684.1"/>
    <property type="molecule type" value="Genomic_DNA"/>
</dbReference>
<comment type="similarity">
    <text evidence="1">Belongs to the class-I aminoacyl-tRNA synthetase family.</text>
</comment>
<dbReference type="SMART" id="SM00836">
    <property type="entry name" value="DALR_1"/>
    <property type="match status" value="1"/>
</dbReference>
<dbReference type="InterPro" id="IPR009080">
    <property type="entry name" value="tRNAsynth_Ia_anticodon-bd"/>
</dbReference>
<dbReference type="AlphaFoldDB" id="A0A835ZA36"/>
<dbReference type="PROSITE" id="PS50405">
    <property type="entry name" value="GST_CTER"/>
    <property type="match status" value="1"/>
</dbReference>
<evidence type="ECO:0000256" key="3">
    <source>
        <dbReference type="ARBA" id="ARBA00022598"/>
    </source>
</evidence>
<keyword evidence="7" id="KW-0648">Protein biosynthesis</keyword>
<dbReference type="GO" id="GO:0004814">
    <property type="term" value="F:arginine-tRNA ligase activity"/>
    <property type="evidence" value="ECO:0007669"/>
    <property type="project" value="UniProtKB-EC"/>
</dbReference>
<dbReference type="Pfam" id="PF03485">
    <property type="entry name" value="Arg_tRNA_synt_N"/>
    <property type="match status" value="1"/>
</dbReference>